<keyword evidence="2" id="KW-1185">Reference proteome</keyword>
<dbReference type="Proteomes" id="UP000025061">
    <property type="component" value="Unassembled WGS sequence"/>
</dbReference>
<sequence length="86" mass="9330">MTDDMVVIPLPVETGGVTFAVARLISVEGEPFAEAIYPIPGTVFAPPRRIALSRYGLARIRPGNAERPDLYLYEGMILPPPPASHN</sequence>
<reference evidence="1 2" key="1">
    <citation type="submission" date="2013-04" db="EMBL/GenBank/DDBJ databases">
        <title>Hyphomonas hirschiana VP5 Genome Sequencing.</title>
        <authorList>
            <person name="Lai Q."/>
            <person name="Shao Z."/>
        </authorList>
    </citation>
    <scope>NUCLEOTIDE SEQUENCE [LARGE SCALE GENOMIC DNA]</scope>
    <source>
        <strain evidence="1 2">VP5</strain>
    </source>
</reference>
<dbReference type="RefSeq" id="WP_011647724.1">
    <property type="nucleotide sequence ID" value="NZ_ARYI01000011.1"/>
</dbReference>
<organism evidence="1 2">
    <name type="scientific">Hyphomonas hirschiana VP5</name>
    <dbReference type="NCBI Taxonomy" id="1280951"/>
    <lineage>
        <taxon>Bacteria</taxon>
        <taxon>Pseudomonadati</taxon>
        <taxon>Pseudomonadota</taxon>
        <taxon>Alphaproteobacteria</taxon>
        <taxon>Hyphomonadales</taxon>
        <taxon>Hyphomonadaceae</taxon>
        <taxon>Hyphomonas</taxon>
    </lineage>
</organism>
<accession>A0A059FM89</accession>
<name>A0A059FM89_9PROT</name>
<gene>
    <name evidence="1" type="ORF">HHI_13214</name>
</gene>
<evidence type="ECO:0000313" key="1">
    <source>
        <dbReference type="EMBL" id="KCZ91553.1"/>
    </source>
</evidence>
<dbReference type="PATRIC" id="fig|1280951.3.peg.2666"/>
<proteinExistence type="predicted"/>
<evidence type="ECO:0000313" key="2">
    <source>
        <dbReference type="Proteomes" id="UP000025061"/>
    </source>
</evidence>
<comment type="caution">
    <text evidence="1">The sequence shown here is derived from an EMBL/GenBank/DDBJ whole genome shotgun (WGS) entry which is preliminary data.</text>
</comment>
<dbReference type="AlphaFoldDB" id="A0A059FM89"/>
<protein>
    <submittedName>
        <fullName evidence="1">Uncharacterized protein</fullName>
    </submittedName>
</protein>
<dbReference type="EMBL" id="ARYI01000011">
    <property type="protein sequence ID" value="KCZ91553.1"/>
    <property type="molecule type" value="Genomic_DNA"/>
</dbReference>